<dbReference type="Proteomes" id="UP001229244">
    <property type="component" value="Unassembled WGS sequence"/>
</dbReference>
<organism evidence="2 3">
    <name type="scientific">Amorphus orientalis</name>
    <dbReference type="NCBI Taxonomy" id="649198"/>
    <lineage>
        <taxon>Bacteria</taxon>
        <taxon>Pseudomonadati</taxon>
        <taxon>Pseudomonadota</taxon>
        <taxon>Alphaproteobacteria</taxon>
        <taxon>Hyphomicrobiales</taxon>
        <taxon>Amorphaceae</taxon>
        <taxon>Amorphus</taxon>
    </lineage>
</organism>
<proteinExistence type="predicted"/>
<gene>
    <name evidence="1" type="ORF">J2S73_000001</name>
    <name evidence="2" type="ORF">J2S73_004141</name>
</gene>
<evidence type="ECO:0000313" key="1">
    <source>
        <dbReference type="EMBL" id="MDQ0313564.1"/>
    </source>
</evidence>
<accession>A0AAE4AUQ1</accession>
<dbReference type="AlphaFoldDB" id="A0AAE4AUQ1"/>
<evidence type="ECO:0000313" key="3">
    <source>
        <dbReference type="Proteomes" id="UP001229244"/>
    </source>
</evidence>
<sequence>MVRAASDLSDQATSLRAQVDAFVSRVRAA</sequence>
<dbReference type="EMBL" id="JAUSUL010000001">
    <property type="protein sequence ID" value="MDQ0313564.1"/>
    <property type="molecule type" value="Genomic_DNA"/>
</dbReference>
<dbReference type="EMBL" id="JAUSUL010000007">
    <property type="protein sequence ID" value="MDQ0317655.1"/>
    <property type="molecule type" value="Genomic_DNA"/>
</dbReference>
<reference evidence="2" key="1">
    <citation type="submission" date="2023-07" db="EMBL/GenBank/DDBJ databases">
        <title>Genomic Encyclopedia of Type Strains, Phase IV (KMG-IV): sequencing the most valuable type-strain genomes for metagenomic binning, comparative biology and taxonomic classification.</title>
        <authorList>
            <person name="Goeker M."/>
        </authorList>
    </citation>
    <scope>NUCLEOTIDE SEQUENCE</scope>
    <source>
        <strain evidence="2">DSM 21202</strain>
    </source>
</reference>
<keyword evidence="3" id="KW-1185">Reference proteome</keyword>
<name>A0AAE4AUQ1_9HYPH</name>
<evidence type="ECO:0000313" key="2">
    <source>
        <dbReference type="EMBL" id="MDQ0317655.1"/>
    </source>
</evidence>
<protein>
    <submittedName>
        <fullName evidence="2">Uncharacterized protein</fullName>
    </submittedName>
</protein>
<comment type="caution">
    <text evidence="2">The sequence shown here is derived from an EMBL/GenBank/DDBJ whole genome shotgun (WGS) entry which is preliminary data.</text>
</comment>